<gene>
    <name evidence="2" type="ORF">DSM5745_01419</name>
</gene>
<reference evidence="2 3" key="1">
    <citation type="journal article" date="2018" name="IMA Fungus">
        <title>IMA Genome-F 9: Draft genome sequence of Annulohypoxylon stygium, Aspergillus mulundensis, Berkeleyomyces basicola (syn. Thielaviopsis basicola), Ceratocystis smalleyi, two Cercospora beticola strains, Coleophoma cylindrospora, Fusarium fracticaudum, Phialophora cf. hyalina, and Morchella septimelata.</title>
        <authorList>
            <person name="Wingfield B.D."/>
            <person name="Bills G.F."/>
            <person name="Dong Y."/>
            <person name="Huang W."/>
            <person name="Nel W.J."/>
            <person name="Swalarsk-Parry B.S."/>
            <person name="Vaghefi N."/>
            <person name="Wilken P.M."/>
            <person name="An Z."/>
            <person name="de Beer Z.W."/>
            <person name="De Vos L."/>
            <person name="Chen L."/>
            <person name="Duong T.A."/>
            <person name="Gao Y."/>
            <person name="Hammerbacher A."/>
            <person name="Kikkert J.R."/>
            <person name="Li Y."/>
            <person name="Li H."/>
            <person name="Li K."/>
            <person name="Li Q."/>
            <person name="Liu X."/>
            <person name="Ma X."/>
            <person name="Naidoo K."/>
            <person name="Pethybridge S.J."/>
            <person name="Sun J."/>
            <person name="Steenkamp E.T."/>
            <person name="van der Nest M.A."/>
            <person name="van Wyk S."/>
            <person name="Wingfield M.J."/>
            <person name="Xiong C."/>
            <person name="Yue Q."/>
            <person name="Zhang X."/>
        </authorList>
    </citation>
    <scope>NUCLEOTIDE SEQUENCE [LARGE SCALE GENOMIC DNA]</scope>
    <source>
        <strain evidence="2 3">DSM 5745</strain>
    </source>
</reference>
<dbReference type="EMBL" id="PVWQ01000001">
    <property type="protein sequence ID" value="RDW94097.1"/>
    <property type="molecule type" value="Genomic_DNA"/>
</dbReference>
<comment type="caution">
    <text evidence="2">The sequence shown here is derived from an EMBL/GenBank/DDBJ whole genome shotgun (WGS) entry which is preliminary data.</text>
</comment>
<dbReference type="Pfam" id="PF03881">
    <property type="entry name" value="Fructosamin_kin"/>
    <property type="match status" value="1"/>
</dbReference>
<evidence type="ECO:0000313" key="3">
    <source>
        <dbReference type="Proteomes" id="UP000256690"/>
    </source>
</evidence>
<organism evidence="2 3">
    <name type="scientific">Aspergillus mulundensis</name>
    <dbReference type="NCBI Taxonomy" id="1810919"/>
    <lineage>
        <taxon>Eukaryota</taxon>
        <taxon>Fungi</taxon>
        <taxon>Dikarya</taxon>
        <taxon>Ascomycota</taxon>
        <taxon>Pezizomycotina</taxon>
        <taxon>Eurotiomycetes</taxon>
        <taxon>Eurotiomycetidae</taxon>
        <taxon>Eurotiales</taxon>
        <taxon>Aspergillaceae</taxon>
        <taxon>Aspergillus</taxon>
        <taxon>Aspergillus subgen. Nidulantes</taxon>
    </lineage>
</organism>
<dbReference type="Gene3D" id="3.90.1200.10">
    <property type="match status" value="1"/>
</dbReference>
<protein>
    <submittedName>
        <fullName evidence="2">Uncharacterized protein</fullName>
    </submittedName>
</protein>
<accession>A0A3D8T6A6</accession>
<sequence>MARHPSTLFLISTPFKASILSRSSGNSSNFSYFYDRYHNKERARRSPKDSQCRQTQFKSPPAQPSSASPPPVTPPRTRTAEIKTTTPTGAKVSYFLKAAQGNTGKGMLHREYHSMSALHSAQPTLAPKPLAWGTYKNEPTTHFFLCAFHVITGGIPDLTDFPRVVTQLHKNGVSPDGKFGFPLRTCQRRLAQDNTQCDTWEEAFSRSMEQFFDAEEEVQGPDGVMAVLRGELWTRPF</sequence>
<proteinExistence type="predicted"/>
<dbReference type="OrthoDB" id="5772781at2759"/>
<dbReference type="Proteomes" id="UP000256690">
    <property type="component" value="Unassembled WGS sequence"/>
</dbReference>
<dbReference type="AlphaFoldDB" id="A0A3D8T6A6"/>
<dbReference type="RefSeq" id="XP_026609280.1">
    <property type="nucleotide sequence ID" value="XM_026743435.1"/>
</dbReference>
<dbReference type="PANTHER" id="PTHR12149:SF8">
    <property type="entry name" value="PROTEIN-RIBULOSAMINE 3-KINASE"/>
    <property type="match status" value="1"/>
</dbReference>
<evidence type="ECO:0000313" key="2">
    <source>
        <dbReference type="EMBL" id="RDW94097.1"/>
    </source>
</evidence>
<name>A0A3D8T6A6_9EURO</name>
<feature type="compositionally biased region" description="Basic and acidic residues" evidence="1">
    <location>
        <begin position="40"/>
        <end position="51"/>
    </location>
</feature>
<keyword evidence="3" id="KW-1185">Reference proteome</keyword>
<dbReference type="PANTHER" id="PTHR12149">
    <property type="entry name" value="FRUCTOSAMINE 3 KINASE-RELATED PROTEIN"/>
    <property type="match status" value="1"/>
</dbReference>
<dbReference type="InterPro" id="IPR016477">
    <property type="entry name" value="Fructo-/Ketosamine-3-kinase"/>
</dbReference>
<dbReference type="GeneID" id="38111789"/>
<evidence type="ECO:0000256" key="1">
    <source>
        <dbReference type="SAM" id="MobiDB-lite"/>
    </source>
</evidence>
<feature type="region of interest" description="Disordered" evidence="1">
    <location>
        <begin position="40"/>
        <end position="84"/>
    </location>
</feature>
<feature type="compositionally biased region" description="Pro residues" evidence="1">
    <location>
        <begin position="61"/>
        <end position="74"/>
    </location>
</feature>